<dbReference type="GO" id="GO:0006508">
    <property type="term" value="P:proteolysis"/>
    <property type="evidence" value="ECO:0007669"/>
    <property type="project" value="UniProtKB-KW"/>
</dbReference>
<dbReference type="eggNOG" id="ENOG502SGF5">
    <property type="taxonomic scope" value="Eukaryota"/>
</dbReference>
<feature type="binding site" evidence="17">
    <location>
        <position position="311"/>
    </location>
    <ligand>
        <name>Zn(2+)</name>
        <dbReference type="ChEBI" id="CHEBI:29105"/>
        <note>catalytic</note>
    </ligand>
</feature>
<dbReference type="PRINTS" id="PR00768">
    <property type="entry name" value="DEUTEROLYSIN"/>
</dbReference>
<evidence type="ECO:0000256" key="9">
    <source>
        <dbReference type="ARBA" id="ARBA00022801"/>
    </source>
</evidence>
<evidence type="ECO:0000256" key="18">
    <source>
        <dbReference type="RuleBase" id="RU361126"/>
    </source>
</evidence>
<evidence type="ECO:0000256" key="3">
    <source>
        <dbReference type="ARBA" id="ARBA00010279"/>
    </source>
</evidence>
<keyword evidence="10 17" id="KW-0862">Zinc</keyword>
<evidence type="ECO:0000256" key="10">
    <source>
        <dbReference type="ARBA" id="ARBA00022833"/>
    </source>
</evidence>
<comment type="function">
    <text evidence="15">Secreted metalloproteinase that allows assimilation of proteinaceous substrates. Shows high activities on basic nuclear substrates such as histone and protamine. May be involved in virulence.</text>
</comment>
<evidence type="ECO:0000256" key="7">
    <source>
        <dbReference type="ARBA" id="ARBA00022723"/>
    </source>
</evidence>
<keyword evidence="4 18" id="KW-0964">Secreted</keyword>
<dbReference type="PANTHER" id="PTHR37016">
    <property type="match status" value="1"/>
</dbReference>
<dbReference type="InterPro" id="IPR001384">
    <property type="entry name" value="Peptidase_M35"/>
</dbReference>
<comment type="subcellular location">
    <subcellularLocation>
        <location evidence="2 18">Secreted</location>
    </subcellularLocation>
</comment>
<evidence type="ECO:0000256" key="6">
    <source>
        <dbReference type="ARBA" id="ARBA00022685"/>
    </source>
</evidence>
<feature type="binding site" evidence="17">
    <location>
        <position position="326"/>
    </location>
    <ligand>
        <name>Zn(2+)</name>
        <dbReference type="ChEBI" id="CHEBI:29105"/>
        <note>catalytic</note>
    </ligand>
</feature>
<dbReference type="Pfam" id="PF02102">
    <property type="entry name" value="Peptidase_M35"/>
    <property type="match status" value="1"/>
</dbReference>
<evidence type="ECO:0000256" key="12">
    <source>
        <dbReference type="ARBA" id="ARBA00023049"/>
    </source>
</evidence>
<dbReference type="CDD" id="cd11008">
    <property type="entry name" value="M35_deuterolysin_like"/>
    <property type="match status" value="1"/>
</dbReference>
<reference evidence="20" key="1">
    <citation type="journal article" date="2010" name="Genome Res.">
        <title>Population genomic sequencing of Coccidioides fungi reveals recent hybridization and transposon control.</title>
        <authorList>
            <person name="Neafsey D.E."/>
            <person name="Barker B.M."/>
            <person name="Sharpton T.J."/>
            <person name="Stajich J.E."/>
            <person name="Park D.J."/>
            <person name="Whiston E."/>
            <person name="Hung C.-Y."/>
            <person name="McMahan C."/>
            <person name="White J."/>
            <person name="Sykes S."/>
            <person name="Heiman D."/>
            <person name="Young S."/>
            <person name="Zeng Q."/>
            <person name="Abouelleil A."/>
            <person name="Aftuck L."/>
            <person name="Bessette D."/>
            <person name="Brown A."/>
            <person name="FitzGerald M."/>
            <person name="Lui A."/>
            <person name="Macdonald J.P."/>
            <person name="Priest M."/>
            <person name="Orbach M.J."/>
            <person name="Galgiani J.N."/>
            <person name="Kirkland T.N."/>
            <person name="Cole G.T."/>
            <person name="Birren B.W."/>
            <person name="Henn M.R."/>
            <person name="Taylor J.W."/>
            <person name="Rounsley S.D."/>
        </authorList>
    </citation>
    <scope>NUCLEOTIDE SEQUENCE [LARGE SCALE GENOMIC DNA]</scope>
    <source>
        <strain evidence="20">H538.4</strain>
    </source>
</reference>
<keyword evidence="7 17" id="KW-0479">Metal-binding</keyword>
<evidence type="ECO:0000256" key="16">
    <source>
        <dbReference type="PIRSR" id="PIRSR601384-1"/>
    </source>
</evidence>
<feature type="active site" evidence="16">
    <location>
        <position position="312"/>
    </location>
</feature>
<evidence type="ECO:0000256" key="1">
    <source>
        <dbReference type="ARBA" id="ARBA00001187"/>
    </source>
</evidence>
<feature type="chain" id="PRO_5005120343" description="Neutral protease 2" evidence="18">
    <location>
        <begin position="18"/>
        <end position="384"/>
    </location>
</feature>
<comment type="similarity">
    <text evidence="3 18">Belongs to the peptidase M35 family.</text>
</comment>
<dbReference type="GO" id="GO:0004222">
    <property type="term" value="F:metalloendopeptidase activity"/>
    <property type="evidence" value="ECO:0007669"/>
    <property type="project" value="InterPro"/>
</dbReference>
<evidence type="ECO:0000256" key="14">
    <source>
        <dbReference type="ARBA" id="ARBA00023157"/>
    </source>
</evidence>
<dbReference type="InterPro" id="IPR050414">
    <property type="entry name" value="Fungal_M35_metalloproteases"/>
</dbReference>
<evidence type="ECO:0000256" key="5">
    <source>
        <dbReference type="ARBA" id="ARBA00022670"/>
    </source>
</evidence>
<protein>
    <recommendedName>
        <fullName evidence="18">Neutral protease 2</fullName>
        <ecNumber evidence="18">3.4.24.39</ecNumber>
    </recommendedName>
    <alternativeName>
        <fullName evidence="18">Deuterolysin</fullName>
    </alternativeName>
</protein>
<gene>
    <name evidence="19" type="ORF">CIHG_02350</name>
</gene>
<keyword evidence="6 18" id="KW-0165">Cleavage on pair of basic residues</keyword>
<organism evidence="19 20">
    <name type="scientific">Coccidioides immitis H538.4</name>
    <dbReference type="NCBI Taxonomy" id="396776"/>
    <lineage>
        <taxon>Eukaryota</taxon>
        <taxon>Fungi</taxon>
        <taxon>Dikarya</taxon>
        <taxon>Ascomycota</taxon>
        <taxon>Pezizomycotina</taxon>
        <taxon>Eurotiomycetes</taxon>
        <taxon>Eurotiomycetidae</taxon>
        <taxon>Onygenales</taxon>
        <taxon>Onygenaceae</taxon>
        <taxon>Coccidioides</taxon>
    </lineage>
</organism>
<dbReference type="Proteomes" id="UP000054563">
    <property type="component" value="Unassembled WGS sequence"/>
</dbReference>
<dbReference type="SUPFAM" id="SSF55486">
    <property type="entry name" value="Metalloproteases ('zincins'), catalytic domain"/>
    <property type="match status" value="1"/>
</dbReference>
<evidence type="ECO:0000256" key="8">
    <source>
        <dbReference type="ARBA" id="ARBA00022729"/>
    </source>
</evidence>
<comment type="cofactor">
    <cofactor evidence="17 18">
        <name>Zn(2+)</name>
        <dbReference type="ChEBI" id="CHEBI:29105"/>
    </cofactor>
    <text evidence="17 18">Binds 1 zinc ion per subunit.</text>
</comment>
<dbReference type="Gene3D" id="3.40.390.10">
    <property type="entry name" value="Collagenase (Catalytic Domain)"/>
    <property type="match status" value="1"/>
</dbReference>
<evidence type="ECO:0000256" key="17">
    <source>
        <dbReference type="PIRSR" id="PIRSR601384-2"/>
    </source>
</evidence>
<dbReference type="EC" id="3.4.24.39" evidence="18"/>
<sequence length="384" mass="41902">MFATAIAAVLLAAATSAFPHAAREASKDDANVSVQLSAVGNTMVKAVVTNRGDEAISVLRLNSVLDSFPCRRADVYKEGKKMEFEGLLAHHDMQNLPDDVFATLKPGDFAENTFDIAETVDLSAGGPVTVLSEGVFLLARSDSTRISGMVQYRSNELKIDVDGVLAAKVESAGGLRRRNLDKRTSFYLDTCTPAAMKNLTALLKSTTNYADAGARAATNGSLATFETFFKKTDLRTRRPVASRFRAISNETSIIDGGIVRLTCSDDYCKGTINAIADSWISFITICPRFFSAYPPTSPECHATDQTSILLHEMTHMRHVYSPGTNDFAYGYDNVTKLPADQAINNADTFAIYAAASSVPGLIYFHRFLPWMLNRKVIEYTVIVL</sequence>
<dbReference type="STRING" id="396776.A0A0J8RIS4"/>
<feature type="binding site" evidence="17">
    <location>
        <position position="315"/>
    </location>
    <ligand>
        <name>Zn(2+)</name>
        <dbReference type="ChEBI" id="CHEBI:29105"/>
        <note>catalytic</note>
    </ligand>
</feature>
<keyword evidence="5 18" id="KW-0645">Protease</keyword>
<dbReference type="GO" id="GO:0046872">
    <property type="term" value="F:metal ion binding"/>
    <property type="evidence" value="ECO:0007669"/>
    <property type="project" value="UniProtKB-KW"/>
</dbReference>
<name>A0A0J8RIS4_COCIT</name>
<dbReference type="EMBL" id="DS016985">
    <property type="protein sequence ID" value="KMU84566.1"/>
    <property type="molecule type" value="Genomic_DNA"/>
</dbReference>
<keyword evidence="11" id="KW-0843">Virulence</keyword>
<keyword evidence="9 18" id="KW-0378">Hydrolase</keyword>
<dbReference type="AlphaFoldDB" id="A0A0J8RIS4"/>
<feature type="signal peptide" evidence="18">
    <location>
        <begin position="1"/>
        <end position="17"/>
    </location>
</feature>
<evidence type="ECO:0000313" key="19">
    <source>
        <dbReference type="EMBL" id="KMU84566.1"/>
    </source>
</evidence>
<evidence type="ECO:0000313" key="20">
    <source>
        <dbReference type="Proteomes" id="UP000054563"/>
    </source>
</evidence>
<proteinExistence type="inferred from homology"/>
<keyword evidence="8 18" id="KW-0732">Signal</keyword>
<evidence type="ECO:0000256" key="4">
    <source>
        <dbReference type="ARBA" id="ARBA00022525"/>
    </source>
</evidence>
<evidence type="ECO:0000256" key="2">
    <source>
        <dbReference type="ARBA" id="ARBA00004613"/>
    </source>
</evidence>
<keyword evidence="12 18" id="KW-0482">Metalloprotease</keyword>
<dbReference type="OrthoDB" id="412874at2759"/>
<dbReference type="GO" id="GO:0005576">
    <property type="term" value="C:extracellular region"/>
    <property type="evidence" value="ECO:0007669"/>
    <property type="project" value="UniProtKB-SubCell"/>
</dbReference>
<accession>A0A0J8RIS4</accession>
<dbReference type="VEuPathDB" id="FungiDB:CIHG_02350"/>
<keyword evidence="13" id="KW-0865">Zymogen</keyword>
<evidence type="ECO:0000256" key="13">
    <source>
        <dbReference type="ARBA" id="ARBA00023145"/>
    </source>
</evidence>
<dbReference type="Gene3D" id="2.60.40.2970">
    <property type="match status" value="1"/>
</dbReference>
<dbReference type="InterPro" id="IPR024079">
    <property type="entry name" value="MetalloPept_cat_dom_sf"/>
</dbReference>
<dbReference type="PANTHER" id="PTHR37016:SF7">
    <property type="entry name" value="NEUTRAL PROTEASE 2"/>
    <property type="match status" value="1"/>
</dbReference>
<comment type="catalytic activity">
    <reaction evidence="1 18">
        <text>Preferential cleavage of bonds with hydrophobic residues in P1'. Also 3-Asn-|-Gln-4 and 8-Gly-|-Ser-9 bonds in insulin B chain.</text>
        <dbReference type="EC" id="3.4.24.39"/>
    </reaction>
</comment>
<keyword evidence="14" id="KW-1015">Disulfide bond</keyword>
<evidence type="ECO:0000256" key="11">
    <source>
        <dbReference type="ARBA" id="ARBA00023026"/>
    </source>
</evidence>
<evidence type="ECO:0000256" key="15">
    <source>
        <dbReference type="ARBA" id="ARBA00025438"/>
    </source>
</evidence>